<evidence type="ECO:0000256" key="1">
    <source>
        <dbReference type="SAM" id="Phobius"/>
    </source>
</evidence>
<evidence type="ECO:0000313" key="2">
    <source>
        <dbReference type="EMBL" id="TYZ06274.1"/>
    </source>
</evidence>
<dbReference type="RefSeq" id="WP_149072559.1">
    <property type="nucleotide sequence ID" value="NZ_VTHL01000026.1"/>
</dbReference>
<gene>
    <name evidence="2" type="ORF">FY528_18725</name>
</gene>
<feature type="transmembrane region" description="Helical" evidence="1">
    <location>
        <begin position="42"/>
        <end position="64"/>
    </location>
</feature>
<keyword evidence="1" id="KW-0812">Transmembrane</keyword>
<protein>
    <submittedName>
        <fullName evidence="2">Uncharacterized protein</fullName>
    </submittedName>
</protein>
<reference evidence="2 3" key="1">
    <citation type="submission" date="2019-08" db="EMBL/GenBank/DDBJ databases">
        <authorList>
            <person name="Seo M.-J."/>
        </authorList>
    </citation>
    <scope>NUCLEOTIDE SEQUENCE [LARGE SCALE GENOMIC DNA]</scope>
    <source>
        <strain evidence="2 3">KIGAM108</strain>
    </source>
</reference>
<keyword evidence="1" id="KW-1133">Transmembrane helix</keyword>
<comment type="caution">
    <text evidence="2">The sequence shown here is derived from an EMBL/GenBank/DDBJ whole genome shotgun (WGS) entry which is preliminary data.</text>
</comment>
<dbReference type="AlphaFoldDB" id="A0A5D6UV09"/>
<sequence>MQDDRQLIGVLFVLLLAIGTPGFLLLLAFLRRRHPRRLASGLVIGLTLAPLLLVAAGGSLWLFLHYTHQKFNPDYWDGHPMERYTMRQNLIQSRRLIGLSPVQVRQLLGESSLAGSSMPNKLLYPVGYPPSLTTLDRPEVLTIWFRNRKAVRVQ</sequence>
<accession>A0A5D6UV09</accession>
<dbReference type="Proteomes" id="UP000322791">
    <property type="component" value="Unassembled WGS sequence"/>
</dbReference>
<keyword evidence="1" id="KW-0472">Membrane</keyword>
<name>A0A5D6UV09_9BACT</name>
<organism evidence="2 3">
    <name type="scientific">Hymenobacter lutimineralis</name>
    <dbReference type="NCBI Taxonomy" id="2606448"/>
    <lineage>
        <taxon>Bacteria</taxon>
        <taxon>Pseudomonadati</taxon>
        <taxon>Bacteroidota</taxon>
        <taxon>Cytophagia</taxon>
        <taxon>Cytophagales</taxon>
        <taxon>Hymenobacteraceae</taxon>
        <taxon>Hymenobacter</taxon>
    </lineage>
</organism>
<dbReference type="EMBL" id="VTHL01000026">
    <property type="protein sequence ID" value="TYZ06274.1"/>
    <property type="molecule type" value="Genomic_DNA"/>
</dbReference>
<feature type="transmembrane region" description="Helical" evidence="1">
    <location>
        <begin position="6"/>
        <end position="30"/>
    </location>
</feature>
<keyword evidence="3" id="KW-1185">Reference proteome</keyword>
<evidence type="ECO:0000313" key="3">
    <source>
        <dbReference type="Proteomes" id="UP000322791"/>
    </source>
</evidence>
<proteinExistence type="predicted"/>